<keyword evidence="4" id="KW-1133">Transmembrane helix</keyword>
<dbReference type="Proteomes" id="UP000625316">
    <property type="component" value="Unassembled WGS sequence"/>
</dbReference>
<evidence type="ECO:0000313" key="9">
    <source>
        <dbReference type="Proteomes" id="UP000625316"/>
    </source>
</evidence>
<dbReference type="InterPro" id="IPR058982">
    <property type="entry name" value="Beta-barrel_AprE"/>
</dbReference>
<keyword evidence="6" id="KW-0175">Coiled coil</keyword>
<accession>A0A928VMB1</accession>
<sequence length="490" mass="53868">MKVSMSATPAQSRQIKQQLATPEESLSYELGKAVQELPPLYTRLLAGAIGVLTVGTIAWANFSKVEEVAVTQGKLLPSTEVRPIRATSVGGVSETLVKEGDKVTKDQVLVEMHPGSVETSVESLEKEVEKLRQAVARLEAESTGSVVGVTPEQSQLLAARKLDLQTRQQSAISEANRQVAVMNEAQTQLERFQGNLERARITRRNAVETRDEARANLAITKERQTRLKSLEDSGAVPHLEILNAAAAVNQSEQQLVAARNQINEADNQIVTLEKQIQASRDRMQQAQQAFNGAKSNAANVAPQRQSEVLAQLAQRRAELSRKVGELEVAKKQKSDRATVKAPFDGTVYNLKVTQGPVQQGEELLSILPKDQELIMEVKVQNRDVGFVRLNQKAKVKLAAFPYQQFRVIEGKLISVSPDAVVERDANGREMGPVFTAKIQLDRSTVQVRGKDVELTPGMTGTADIVTRKKTVLSFLIEPITRKFGEAFSIR</sequence>
<dbReference type="AlphaFoldDB" id="A0A928VMB1"/>
<evidence type="ECO:0000313" key="8">
    <source>
        <dbReference type="EMBL" id="MBE9029291.1"/>
    </source>
</evidence>
<evidence type="ECO:0000256" key="4">
    <source>
        <dbReference type="ARBA" id="ARBA00022989"/>
    </source>
</evidence>
<dbReference type="EMBL" id="JADEXQ010000014">
    <property type="protein sequence ID" value="MBE9029291.1"/>
    <property type="molecule type" value="Genomic_DNA"/>
</dbReference>
<dbReference type="Gene3D" id="2.40.50.100">
    <property type="match status" value="1"/>
</dbReference>
<evidence type="ECO:0000256" key="2">
    <source>
        <dbReference type="ARBA" id="ARBA00009477"/>
    </source>
</evidence>
<evidence type="ECO:0000256" key="1">
    <source>
        <dbReference type="ARBA" id="ARBA00004167"/>
    </source>
</evidence>
<keyword evidence="3" id="KW-0812">Transmembrane</keyword>
<proteinExistence type="inferred from homology"/>
<organism evidence="8 9">
    <name type="scientific">Romeriopsis navalis LEGE 11480</name>
    <dbReference type="NCBI Taxonomy" id="2777977"/>
    <lineage>
        <taxon>Bacteria</taxon>
        <taxon>Bacillati</taxon>
        <taxon>Cyanobacteriota</taxon>
        <taxon>Cyanophyceae</taxon>
        <taxon>Leptolyngbyales</taxon>
        <taxon>Leptolyngbyaceae</taxon>
        <taxon>Romeriopsis</taxon>
        <taxon>Romeriopsis navalis</taxon>
    </lineage>
</organism>
<dbReference type="Gene3D" id="2.40.30.170">
    <property type="match status" value="1"/>
</dbReference>
<name>A0A928VMB1_9CYAN</name>
<dbReference type="InterPro" id="IPR050739">
    <property type="entry name" value="MFP"/>
</dbReference>
<comment type="similarity">
    <text evidence="2">Belongs to the membrane fusion protein (MFP) (TC 8.A.1) family.</text>
</comment>
<comment type="caution">
    <text evidence="8">The sequence shown here is derived from an EMBL/GenBank/DDBJ whole genome shotgun (WGS) entry which is preliminary data.</text>
</comment>
<keyword evidence="5" id="KW-0472">Membrane</keyword>
<dbReference type="SUPFAM" id="SSF51230">
    <property type="entry name" value="Single hybrid motif"/>
    <property type="match status" value="1"/>
</dbReference>
<evidence type="ECO:0000256" key="5">
    <source>
        <dbReference type="ARBA" id="ARBA00023136"/>
    </source>
</evidence>
<dbReference type="Pfam" id="PF26002">
    <property type="entry name" value="Beta-barrel_AprE"/>
    <property type="match status" value="1"/>
</dbReference>
<feature type="coiled-coil region" evidence="6">
    <location>
        <begin position="182"/>
        <end position="329"/>
    </location>
</feature>
<dbReference type="InterPro" id="IPR011053">
    <property type="entry name" value="Single_hybrid_motif"/>
</dbReference>
<gene>
    <name evidence="8" type="ORF">IQ266_05885</name>
</gene>
<comment type="subcellular location">
    <subcellularLocation>
        <location evidence="1">Membrane</location>
        <topology evidence="1">Single-pass membrane protein</topology>
    </subcellularLocation>
</comment>
<keyword evidence="9" id="KW-1185">Reference proteome</keyword>
<protein>
    <submittedName>
        <fullName evidence="8">HlyD family efflux transporter periplasmic adaptor subunit</fullName>
    </submittedName>
</protein>
<dbReference type="PRINTS" id="PR01490">
    <property type="entry name" value="RTXTOXIND"/>
</dbReference>
<dbReference type="PANTHER" id="PTHR30386">
    <property type="entry name" value="MEMBRANE FUSION SUBUNIT OF EMRAB-TOLC MULTIDRUG EFFLUX PUMP"/>
    <property type="match status" value="1"/>
</dbReference>
<dbReference type="GO" id="GO:0016020">
    <property type="term" value="C:membrane"/>
    <property type="evidence" value="ECO:0007669"/>
    <property type="project" value="UniProtKB-SubCell"/>
</dbReference>
<reference evidence="8" key="1">
    <citation type="submission" date="2020-10" db="EMBL/GenBank/DDBJ databases">
        <authorList>
            <person name="Castelo-Branco R."/>
            <person name="Eusebio N."/>
            <person name="Adriana R."/>
            <person name="Vieira A."/>
            <person name="Brugerolle De Fraissinette N."/>
            <person name="Rezende De Castro R."/>
            <person name="Schneider M.P."/>
            <person name="Vasconcelos V."/>
            <person name="Leao P.N."/>
        </authorList>
    </citation>
    <scope>NUCLEOTIDE SEQUENCE</scope>
    <source>
        <strain evidence="8">LEGE 11480</strain>
    </source>
</reference>
<feature type="domain" description="AprE-like beta-barrel" evidence="7">
    <location>
        <begin position="373"/>
        <end position="467"/>
    </location>
</feature>
<evidence type="ECO:0000259" key="7">
    <source>
        <dbReference type="Pfam" id="PF26002"/>
    </source>
</evidence>
<evidence type="ECO:0000256" key="3">
    <source>
        <dbReference type="ARBA" id="ARBA00022692"/>
    </source>
</evidence>
<evidence type="ECO:0000256" key="6">
    <source>
        <dbReference type="SAM" id="Coils"/>
    </source>
</evidence>
<dbReference type="Gene3D" id="1.10.287.470">
    <property type="entry name" value="Helix hairpin bin"/>
    <property type="match status" value="1"/>
</dbReference>
<dbReference type="PANTHER" id="PTHR30386:SF26">
    <property type="entry name" value="TRANSPORT PROTEIN COMB"/>
    <property type="match status" value="1"/>
</dbReference>